<evidence type="ECO:0000313" key="1">
    <source>
        <dbReference type="EMBL" id="KJE23699.1"/>
    </source>
</evidence>
<gene>
    <name evidence="1" type="ORF">FF36_01884</name>
</gene>
<evidence type="ECO:0000313" key="2">
    <source>
        <dbReference type="Proteomes" id="UP000032545"/>
    </source>
</evidence>
<dbReference type="EMBL" id="JYFN01000011">
    <property type="protein sequence ID" value="KJE23699.1"/>
    <property type="molecule type" value="Genomic_DNA"/>
</dbReference>
<sequence>MTPAPPTPTPDLSSMSAAELAEYQRDAETSHAAAQALVERAAAGDADPDDVEALGLFARARARLRGSEAEAARREAVRRDRRDELVASIVDRPGDAARVVEHLEAIGQAVAGLRRIAEDRRTFISRTATGLRACGIPAGPRGAAGVWHADPVSGWAVGAGGRRVDQINPELLVALALRRAFGGAPSGWTLPLPSAASTDAADSDELTAVLRRELGEDA</sequence>
<name>A0A0D8BI74_9ACTN</name>
<dbReference type="RefSeq" id="WP_128423278.1">
    <property type="nucleotide sequence ID" value="NZ_JYFN01000011.1"/>
</dbReference>
<protein>
    <submittedName>
        <fullName evidence="1">Uncharacterized protein</fullName>
    </submittedName>
</protein>
<accession>A0A0D8BI74</accession>
<dbReference type="PATRIC" id="fig|1502723.3.peg.612"/>
<reference evidence="2" key="1">
    <citation type="submission" date="2015-02" db="EMBL/GenBank/DDBJ databases">
        <title>Draft Genome of Frankia sp. CpI1-S.</title>
        <authorList>
            <person name="Oshone R.T."/>
            <person name="Ngom M."/>
            <person name="Ghodhbane-Gtari F."/>
            <person name="Gtari M."/>
            <person name="Morris K."/>
            <person name="Thomas K."/>
            <person name="Sen A."/>
            <person name="Tisa L.S."/>
        </authorList>
    </citation>
    <scope>NUCLEOTIDE SEQUENCE [LARGE SCALE GENOMIC DNA]</scope>
    <source>
        <strain evidence="2">CpI1-S</strain>
    </source>
</reference>
<proteinExistence type="predicted"/>
<keyword evidence="2" id="KW-1185">Reference proteome</keyword>
<organism evidence="1 2">
    <name type="scientific">Frankia torreyi</name>
    <dbReference type="NCBI Taxonomy" id="1856"/>
    <lineage>
        <taxon>Bacteria</taxon>
        <taxon>Bacillati</taxon>
        <taxon>Actinomycetota</taxon>
        <taxon>Actinomycetes</taxon>
        <taxon>Frankiales</taxon>
        <taxon>Frankiaceae</taxon>
        <taxon>Frankia</taxon>
    </lineage>
</organism>
<comment type="caution">
    <text evidence="1">The sequence shown here is derived from an EMBL/GenBank/DDBJ whole genome shotgun (WGS) entry which is preliminary data.</text>
</comment>
<dbReference type="Proteomes" id="UP000032545">
    <property type="component" value="Unassembled WGS sequence"/>
</dbReference>
<reference evidence="1 2" key="2">
    <citation type="journal article" date="2016" name="Genome Announc.">
        <title>Permanent Draft Genome Sequences for Two Variants of Frankia sp. Strain CpI1, the First Frankia Strain Isolated from Root Nodules of Comptonia peregrina.</title>
        <authorList>
            <person name="Oshone R."/>
            <person name="Hurst S.G.IV."/>
            <person name="Abebe-Akele F."/>
            <person name="Simpson S."/>
            <person name="Morris K."/>
            <person name="Thomas W.K."/>
            <person name="Tisa L.S."/>
        </authorList>
    </citation>
    <scope>NUCLEOTIDE SEQUENCE [LARGE SCALE GENOMIC DNA]</scope>
    <source>
        <strain evidence="2">CpI1-S</strain>
    </source>
</reference>
<dbReference type="AlphaFoldDB" id="A0A0D8BI74"/>